<keyword evidence="1" id="KW-0472">Membrane</keyword>
<dbReference type="GeneID" id="19973815"/>
<gene>
    <name evidence="2" type="ORF">HMPREF1541_06476</name>
</gene>
<dbReference type="AlphaFoldDB" id="W2RPK8"/>
<keyword evidence="1" id="KW-1133">Transmembrane helix</keyword>
<keyword evidence="1" id="KW-0812">Transmembrane</keyword>
<accession>W2RPK8</accession>
<dbReference type="Proteomes" id="UP000030752">
    <property type="component" value="Unassembled WGS sequence"/>
</dbReference>
<feature type="transmembrane region" description="Helical" evidence="1">
    <location>
        <begin position="50"/>
        <end position="70"/>
    </location>
</feature>
<name>W2RPK8_CYPE1</name>
<dbReference type="HOGENOM" id="CLU_2739946_0_0_1"/>
<evidence type="ECO:0000313" key="3">
    <source>
        <dbReference type="Proteomes" id="UP000030752"/>
    </source>
</evidence>
<evidence type="ECO:0000313" key="2">
    <source>
        <dbReference type="EMBL" id="ETN38441.1"/>
    </source>
</evidence>
<sequence length="71" mass="8022">MTHHASLWLRLVPAIALSGATYHFNAFWYSQNPVPMAKQWNEAVEASNQLRTWLLVLAGAWWVVAVLALFG</sequence>
<dbReference type="RefSeq" id="XP_008719030.1">
    <property type="nucleotide sequence ID" value="XM_008720808.1"/>
</dbReference>
<dbReference type="InParanoid" id="W2RPK8"/>
<organism evidence="2 3">
    <name type="scientific">Cyphellophora europaea (strain CBS 101466)</name>
    <name type="common">Phialophora europaea</name>
    <dbReference type="NCBI Taxonomy" id="1220924"/>
    <lineage>
        <taxon>Eukaryota</taxon>
        <taxon>Fungi</taxon>
        <taxon>Dikarya</taxon>
        <taxon>Ascomycota</taxon>
        <taxon>Pezizomycotina</taxon>
        <taxon>Eurotiomycetes</taxon>
        <taxon>Chaetothyriomycetidae</taxon>
        <taxon>Chaetothyriales</taxon>
        <taxon>Cyphellophoraceae</taxon>
        <taxon>Cyphellophora</taxon>
    </lineage>
</organism>
<reference evidence="2 3" key="1">
    <citation type="submission" date="2013-03" db="EMBL/GenBank/DDBJ databases">
        <title>The Genome Sequence of Phialophora europaea CBS 101466.</title>
        <authorList>
            <consortium name="The Broad Institute Genomics Platform"/>
            <person name="Cuomo C."/>
            <person name="de Hoog S."/>
            <person name="Gorbushina A."/>
            <person name="Walker B."/>
            <person name="Young S.K."/>
            <person name="Zeng Q."/>
            <person name="Gargeya S."/>
            <person name="Fitzgerald M."/>
            <person name="Haas B."/>
            <person name="Abouelleil A."/>
            <person name="Allen A.W."/>
            <person name="Alvarado L."/>
            <person name="Arachchi H.M."/>
            <person name="Berlin A.M."/>
            <person name="Chapman S.B."/>
            <person name="Gainer-Dewar J."/>
            <person name="Goldberg J."/>
            <person name="Griggs A."/>
            <person name="Gujja S."/>
            <person name="Hansen M."/>
            <person name="Howarth C."/>
            <person name="Imamovic A."/>
            <person name="Ireland A."/>
            <person name="Larimer J."/>
            <person name="McCowan C."/>
            <person name="Murphy C."/>
            <person name="Pearson M."/>
            <person name="Poon T.W."/>
            <person name="Priest M."/>
            <person name="Roberts A."/>
            <person name="Saif S."/>
            <person name="Shea T."/>
            <person name="Sisk P."/>
            <person name="Sykes S."/>
            <person name="Wortman J."/>
            <person name="Nusbaum C."/>
            <person name="Birren B."/>
        </authorList>
    </citation>
    <scope>NUCLEOTIDE SEQUENCE [LARGE SCALE GENOMIC DNA]</scope>
    <source>
        <strain evidence="2 3">CBS 101466</strain>
    </source>
</reference>
<protein>
    <submittedName>
        <fullName evidence="2">Uncharacterized protein</fullName>
    </submittedName>
</protein>
<proteinExistence type="predicted"/>
<evidence type="ECO:0000256" key="1">
    <source>
        <dbReference type="SAM" id="Phobius"/>
    </source>
</evidence>
<feature type="transmembrane region" description="Helical" evidence="1">
    <location>
        <begin position="7"/>
        <end position="30"/>
    </location>
</feature>
<keyword evidence="3" id="KW-1185">Reference proteome</keyword>
<dbReference type="VEuPathDB" id="FungiDB:HMPREF1541_06476"/>
<dbReference type="EMBL" id="KB822722">
    <property type="protein sequence ID" value="ETN38441.1"/>
    <property type="molecule type" value="Genomic_DNA"/>
</dbReference>